<proteinExistence type="predicted"/>
<sequence length="85" mass="9884">MLVMMKYEWGKEEEEAFQTLKRKLCSAPTLALPEGTKDVVADALSRKERNKPLRVRALMMTVHNELTKQIREAHEEAMKRENVKA</sequence>
<reference evidence="1" key="1">
    <citation type="journal article" date="2022" name="Int. J. Mol. Sci.">
        <title>Draft Genome of Tanacetum Coccineum: Genomic Comparison of Closely Related Tanacetum-Family Plants.</title>
        <authorList>
            <person name="Yamashiro T."/>
            <person name="Shiraishi A."/>
            <person name="Nakayama K."/>
            <person name="Satake H."/>
        </authorList>
    </citation>
    <scope>NUCLEOTIDE SEQUENCE</scope>
</reference>
<dbReference type="InterPro" id="IPR043128">
    <property type="entry name" value="Rev_trsase/Diguanyl_cyclase"/>
</dbReference>
<dbReference type="InterPro" id="IPR043502">
    <property type="entry name" value="DNA/RNA_pol_sf"/>
</dbReference>
<evidence type="ECO:0000313" key="2">
    <source>
        <dbReference type="Proteomes" id="UP001151760"/>
    </source>
</evidence>
<organism evidence="1 2">
    <name type="scientific">Tanacetum coccineum</name>
    <dbReference type="NCBI Taxonomy" id="301880"/>
    <lineage>
        <taxon>Eukaryota</taxon>
        <taxon>Viridiplantae</taxon>
        <taxon>Streptophyta</taxon>
        <taxon>Embryophyta</taxon>
        <taxon>Tracheophyta</taxon>
        <taxon>Spermatophyta</taxon>
        <taxon>Magnoliopsida</taxon>
        <taxon>eudicotyledons</taxon>
        <taxon>Gunneridae</taxon>
        <taxon>Pentapetalae</taxon>
        <taxon>asterids</taxon>
        <taxon>campanulids</taxon>
        <taxon>Asterales</taxon>
        <taxon>Asteraceae</taxon>
        <taxon>Asteroideae</taxon>
        <taxon>Anthemideae</taxon>
        <taxon>Anthemidinae</taxon>
        <taxon>Tanacetum</taxon>
    </lineage>
</organism>
<dbReference type="SUPFAM" id="SSF56672">
    <property type="entry name" value="DNA/RNA polymerases"/>
    <property type="match status" value="1"/>
</dbReference>
<accession>A0ABQ5C066</accession>
<gene>
    <name evidence="1" type="ORF">Tco_0878378</name>
</gene>
<name>A0ABQ5C066_9ASTR</name>
<dbReference type="EMBL" id="BQNB010013736">
    <property type="protein sequence ID" value="GJT19672.1"/>
    <property type="molecule type" value="Genomic_DNA"/>
</dbReference>
<dbReference type="Gene3D" id="3.30.70.270">
    <property type="match status" value="1"/>
</dbReference>
<protein>
    <submittedName>
        <fullName evidence="1">Uncharacterized protein</fullName>
    </submittedName>
</protein>
<dbReference type="Proteomes" id="UP001151760">
    <property type="component" value="Unassembled WGS sequence"/>
</dbReference>
<evidence type="ECO:0000313" key="1">
    <source>
        <dbReference type="EMBL" id="GJT19672.1"/>
    </source>
</evidence>
<comment type="caution">
    <text evidence="1">The sequence shown here is derived from an EMBL/GenBank/DDBJ whole genome shotgun (WGS) entry which is preliminary data.</text>
</comment>
<reference evidence="1" key="2">
    <citation type="submission" date="2022-01" db="EMBL/GenBank/DDBJ databases">
        <authorList>
            <person name="Yamashiro T."/>
            <person name="Shiraishi A."/>
            <person name="Satake H."/>
            <person name="Nakayama K."/>
        </authorList>
    </citation>
    <scope>NUCLEOTIDE SEQUENCE</scope>
</reference>
<keyword evidence="2" id="KW-1185">Reference proteome</keyword>